<evidence type="ECO:0000256" key="5">
    <source>
        <dbReference type="SAM" id="SignalP"/>
    </source>
</evidence>
<feature type="domain" description="Sulfatase N-terminal" evidence="6">
    <location>
        <begin position="27"/>
        <end position="320"/>
    </location>
</feature>
<evidence type="ECO:0000256" key="1">
    <source>
        <dbReference type="ARBA" id="ARBA00008779"/>
    </source>
</evidence>
<evidence type="ECO:0000256" key="2">
    <source>
        <dbReference type="ARBA" id="ARBA00022723"/>
    </source>
</evidence>
<dbReference type="Proteomes" id="UP001157915">
    <property type="component" value="Unassembled WGS sequence"/>
</dbReference>
<feature type="chain" id="PRO_5046052928" evidence="5">
    <location>
        <begin position="23"/>
        <end position="553"/>
    </location>
</feature>
<dbReference type="InterPro" id="IPR050738">
    <property type="entry name" value="Sulfatase"/>
</dbReference>
<keyword evidence="3" id="KW-0378">Hydrolase</keyword>
<proteinExistence type="inferred from homology"/>
<dbReference type="CDD" id="cd16027">
    <property type="entry name" value="SGSH"/>
    <property type="match status" value="1"/>
</dbReference>
<keyword evidence="4" id="KW-0106">Calcium</keyword>
<comment type="caution">
    <text evidence="7">The sequence shown here is derived from an EMBL/GenBank/DDBJ whole genome shotgun (WGS) entry which is preliminary data.</text>
</comment>
<dbReference type="PANTHER" id="PTHR42693:SF53">
    <property type="entry name" value="ENDO-4-O-SULFATASE"/>
    <property type="match status" value="1"/>
</dbReference>
<dbReference type="InterPro" id="IPR000917">
    <property type="entry name" value="Sulfatase_N"/>
</dbReference>
<sequence>MKTMHKLFLLLLLVTFSQLVQAQEKYNILWLSCEDIDPTLGAYGAEEVETPNIDRLAREGILFENAYSTVGVCAPSRSSIITGMYPVSIGTHNMRTANFVPYKGINGETYPSFQAVTGKSGQNIPAYSAVLPPEVKCFTEYLRVAGYYCTNNWKNDYQFYPPFTAWDENGFNAEYMNRPEGMPFFSVYNHEVTHESQIWMKEKDPMLVDINNIKLPEYFPDLPVVRKDVGRKYSNIEELDAQIGEKLDKLEKEGLLDKTIIVFWSDHGGPMLRQKRAVGNTGLHVPLIIRFPDKRMAGTRSDRLVSLMDLGPTMMSLLGIKPPEYMQGKAFMGTYEEAPREAIFGSADRFDEAYDFSRSVIDGQFSYIKNFDPSTPLIYRIQYREQIEMTRKLIEMDRQGELTGGAAYIFRDYRDAEELYDLENDPDEIHNLANDPKYYPQLIKMRAQLSAWQLDIGDKGLIDEYNLVQMFWPGLVQPSTKDVVVKPTEKGLVLSCDTKGASIGYQIDDKIGSETWQIYHEPIKLSKGQKIVTRAKRIGYKTSNTTEFVNMES</sequence>
<dbReference type="PROSITE" id="PS00523">
    <property type="entry name" value="SULFATASE_1"/>
    <property type="match status" value="1"/>
</dbReference>
<comment type="similarity">
    <text evidence="1">Belongs to the sulfatase family.</text>
</comment>
<name>A0ABY1ND82_9BACT</name>
<gene>
    <name evidence="7" type="ORF">SAMN06265367_101311</name>
</gene>
<evidence type="ECO:0000313" key="8">
    <source>
        <dbReference type="Proteomes" id="UP001157915"/>
    </source>
</evidence>
<keyword evidence="2" id="KW-0479">Metal-binding</keyword>
<dbReference type="SUPFAM" id="SSF53649">
    <property type="entry name" value="Alkaline phosphatase-like"/>
    <property type="match status" value="1"/>
</dbReference>
<protein>
    <submittedName>
        <fullName evidence="7">Arylsulfatase A</fullName>
    </submittedName>
</protein>
<keyword evidence="5" id="KW-0732">Signal</keyword>
<dbReference type="InterPro" id="IPR024607">
    <property type="entry name" value="Sulfatase_CS"/>
</dbReference>
<evidence type="ECO:0000256" key="4">
    <source>
        <dbReference type="ARBA" id="ARBA00022837"/>
    </source>
</evidence>
<dbReference type="Gene3D" id="3.40.720.10">
    <property type="entry name" value="Alkaline Phosphatase, subunit A"/>
    <property type="match status" value="1"/>
</dbReference>
<feature type="signal peptide" evidence="5">
    <location>
        <begin position="1"/>
        <end position="22"/>
    </location>
</feature>
<evidence type="ECO:0000313" key="7">
    <source>
        <dbReference type="EMBL" id="SMP04928.1"/>
    </source>
</evidence>
<dbReference type="Pfam" id="PF00884">
    <property type="entry name" value="Sulfatase"/>
    <property type="match status" value="1"/>
</dbReference>
<dbReference type="InterPro" id="IPR017850">
    <property type="entry name" value="Alkaline_phosphatase_core_sf"/>
</dbReference>
<reference evidence="7 8" key="1">
    <citation type="submission" date="2017-05" db="EMBL/GenBank/DDBJ databases">
        <authorList>
            <person name="Varghese N."/>
            <person name="Submissions S."/>
        </authorList>
    </citation>
    <scope>NUCLEOTIDE SEQUENCE [LARGE SCALE GENOMIC DNA]</scope>
    <source>
        <strain evidence="7 8">DSM 15360</strain>
    </source>
</reference>
<evidence type="ECO:0000256" key="3">
    <source>
        <dbReference type="ARBA" id="ARBA00022801"/>
    </source>
</evidence>
<accession>A0ABY1ND82</accession>
<dbReference type="EMBL" id="FXUA01000001">
    <property type="protein sequence ID" value="SMP04928.1"/>
    <property type="molecule type" value="Genomic_DNA"/>
</dbReference>
<keyword evidence="8" id="KW-1185">Reference proteome</keyword>
<organism evidence="7 8">
    <name type="scientific">Algoriphagus winogradskyi</name>
    <dbReference type="NCBI Taxonomy" id="237017"/>
    <lineage>
        <taxon>Bacteria</taxon>
        <taxon>Pseudomonadati</taxon>
        <taxon>Bacteroidota</taxon>
        <taxon>Cytophagia</taxon>
        <taxon>Cytophagales</taxon>
        <taxon>Cyclobacteriaceae</taxon>
        <taxon>Algoriphagus</taxon>
    </lineage>
</organism>
<evidence type="ECO:0000259" key="6">
    <source>
        <dbReference type="Pfam" id="PF00884"/>
    </source>
</evidence>
<dbReference type="PANTHER" id="PTHR42693">
    <property type="entry name" value="ARYLSULFATASE FAMILY MEMBER"/>
    <property type="match status" value="1"/>
</dbReference>